<sequence>MPLIRRDDPDATPAEERRQASRDRDGLIAQLDDRRPVARRRASRELAGDQGAVDALCDALEREQDEGCRHAMLTALLVSGGQRVQERLLPLLRSEDAGLRNGAIEVLQGMPKLAAGYMDELLADSDSDVRIFAVNILESLRHERVPEWLRGVLERDGHVNVCAAAVDVLAEVGDDDCLAALRQLPGRFPGEPFIAFAVRTAERRITGEEGGDDR</sequence>
<dbReference type="Pfam" id="PF13646">
    <property type="entry name" value="HEAT_2"/>
    <property type="match status" value="2"/>
</dbReference>
<dbReference type="SUPFAM" id="SSF48371">
    <property type="entry name" value="ARM repeat"/>
    <property type="match status" value="1"/>
</dbReference>
<dbReference type="AlphaFoldDB" id="A0A1H8QRC9"/>
<dbReference type="InterPro" id="IPR016024">
    <property type="entry name" value="ARM-type_fold"/>
</dbReference>
<name>A0A1H8QRC9_9GAMM</name>
<accession>A0A1H8QRC9</accession>
<evidence type="ECO:0000256" key="1">
    <source>
        <dbReference type="SAM" id="MobiDB-lite"/>
    </source>
</evidence>
<feature type="region of interest" description="Disordered" evidence="1">
    <location>
        <begin position="1"/>
        <end position="36"/>
    </location>
</feature>
<proteinExistence type="predicted"/>
<dbReference type="Proteomes" id="UP000199657">
    <property type="component" value="Unassembled WGS sequence"/>
</dbReference>
<keyword evidence="3" id="KW-1185">Reference proteome</keyword>
<evidence type="ECO:0000313" key="2">
    <source>
        <dbReference type="EMBL" id="SEO56596.1"/>
    </source>
</evidence>
<dbReference type="InterPro" id="IPR011989">
    <property type="entry name" value="ARM-like"/>
</dbReference>
<evidence type="ECO:0000313" key="3">
    <source>
        <dbReference type="Proteomes" id="UP000199657"/>
    </source>
</evidence>
<dbReference type="RefSeq" id="WP_091639984.1">
    <property type="nucleotide sequence ID" value="NZ_FOEG01000001.1"/>
</dbReference>
<dbReference type="EMBL" id="FOEG01000001">
    <property type="protein sequence ID" value="SEO56596.1"/>
    <property type="molecule type" value="Genomic_DNA"/>
</dbReference>
<organism evidence="2 3">
    <name type="scientific">Aquisalimonas asiatica</name>
    <dbReference type="NCBI Taxonomy" id="406100"/>
    <lineage>
        <taxon>Bacteria</taxon>
        <taxon>Pseudomonadati</taxon>
        <taxon>Pseudomonadota</taxon>
        <taxon>Gammaproteobacteria</taxon>
        <taxon>Chromatiales</taxon>
        <taxon>Ectothiorhodospiraceae</taxon>
        <taxon>Aquisalimonas</taxon>
    </lineage>
</organism>
<gene>
    <name evidence="2" type="ORF">SAMN04488052_101729</name>
</gene>
<protein>
    <submittedName>
        <fullName evidence="2">HEAT repeat-containing protein</fullName>
    </submittedName>
</protein>
<dbReference type="Gene3D" id="1.25.10.10">
    <property type="entry name" value="Leucine-rich Repeat Variant"/>
    <property type="match status" value="1"/>
</dbReference>
<dbReference type="STRING" id="406100.SAMN04488052_101729"/>
<dbReference type="OrthoDB" id="7359267at2"/>
<reference evidence="2 3" key="1">
    <citation type="submission" date="2016-10" db="EMBL/GenBank/DDBJ databases">
        <authorList>
            <person name="de Groot N.N."/>
        </authorList>
    </citation>
    <scope>NUCLEOTIDE SEQUENCE [LARGE SCALE GENOMIC DNA]</scope>
    <source>
        <strain evidence="2 3">CGMCC 1.6291</strain>
    </source>
</reference>